<dbReference type="SFLD" id="SFLDG00358">
    <property type="entry name" value="Main_(cytGST)"/>
    <property type="match status" value="1"/>
</dbReference>
<dbReference type="Gene3D" id="3.40.30.10">
    <property type="entry name" value="Glutaredoxin"/>
    <property type="match status" value="1"/>
</dbReference>
<feature type="domain" description="GST C-terminal" evidence="2">
    <location>
        <begin position="100"/>
        <end position="221"/>
    </location>
</feature>
<dbReference type="InterPro" id="IPR010987">
    <property type="entry name" value="Glutathione-S-Trfase_C-like"/>
</dbReference>
<keyword evidence="4" id="KW-1185">Reference proteome</keyword>
<evidence type="ECO:0000259" key="2">
    <source>
        <dbReference type="PROSITE" id="PS50405"/>
    </source>
</evidence>
<dbReference type="InterPro" id="IPR050983">
    <property type="entry name" value="GST_Omega/HSP26"/>
</dbReference>
<dbReference type="InterPro" id="IPR004045">
    <property type="entry name" value="Glutathione_S-Trfase_N"/>
</dbReference>
<reference evidence="3 4" key="1">
    <citation type="journal article" date="2024" name="IMA Fungus">
        <title>IMA Genome - F19 : A genome assembly and annotation guide to empower mycologists, including annotated draft genome sequences of Ceratocystis pirilliformis, Diaporthe australafricana, Fusarium ophioides, Paecilomyces lecythidis, and Sporothrix stenoceras.</title>
        <authorList>
            <person name="Aylward J."/>
            <person name="Wilson A.M."/>
            <person name="Visagie C.M."/>
            <person name="Spraker J."/>
            <person name="Barnes I."/>
            <person name="Buitendag C."/>
            <person name="Ceriani C."/>
            <person name="Del Mar Angel L."/>
            <person name="du Plessis D."/>
            <person name="Fuchs T."/>
            <person name="Gasser K."/>
            <person name="Kramer D."/>
            <person name="Li W."/>
            <person name="Munsamy K."/>
            <person name="Piso A."/>
            <person name="Price J.L."/>
            <person name="Sonnekus B."/>
            <person name="Thomas C."/>
            <person name="van der Nest A."/>
            <person name="van Dijk A."/>
            <person name="van Heerden A."/>
            <person name="van Vuuren N."/>
            <person name="Yilmaz N."/>
            <person name="Duong T.A."/>
            <person name="van der Merwe N.A."/>
            <person name="Wingfield M.J."/>
            <person name="Wingfield B.D."/>
        </authorList>
    </citation>
    <scope>NUCLEOTIDE SEQUENCE [LARGE SCALE GENOMIC DNA]</scope>
    <source>
        <strain evidence="3 4">CMW 18167</strain>
    </source>
</reference>
<dbReference type="PANTHER" id="PTHR43968:SF6">
    <property type="entry name" value="GLUTATHIONE S-TRANSFERASE OMEGA"/>
    <property type="match status" value="1"/>
</dbReference>
<evidence type="ECO:0000313" key="4">
    <source>
        <dbReference type="Proteomes" id="UP001583193"/>
    </source>
</evidence>
<dbReference type="SUPFAM" id="SSF52833">
    <property type="entry name" value="Thioredoxin-like"/>
    <property type="match status" value="1"/>
</dbReference>
<evidence type="ECO:0000313" key="3">
    <source>
        <dbReference type="EMBL" id="KAL1879441.1"/>
    </source>
</evidence>
<dbReference type="PROSITE" id="PS50404">
    <property type="entry name" value="GST_NTER"/>
    <property type="match status" value="1"/>
</dbReference>
<dbReference type="PROSITE" id="PS50405">
    <property type="entry name" value="GST_CTER"/>
    <property type="match status" value="1"/>
</dbReference>
<evidence type="ECO:0000259" key="1">
    <source>
        <dbReference type="PROSITE" id="PS50404"/>
    </source>
</evidence>
<proteinExistence type="predicted"/>
<dbReference type="Proteomes" id="UP001583193">
    <property type="component" value="Unassembled WGS sequence"/>
</dbReference>
<dbReference type="Pfam" id="PF13409">
    <property type="entry name" value="GST_N_2"/>
    <property type="match status" value="1"/>
</dbReference>
<dbReference type="InterPro" id="IPR036282">
    <property type="entry name" value="Glutathione-S-Trfase_C_sf"/>
</dbReference>
<dbReference type="Pfam" id="PF13410">
    <property type="entry name" value="GST_C_2"/>
    <property type="match status" value="1"/>
</dbReference>
<dbReference type="EMBL" id="JAVDPF010000010">
    <property type="protein sequence ID" value="KAL1879441.1"/>
    <property type="molecule type" value="Genomic_DNA"/>
</dbReference>
<dbReference type="InterPro" id="IPR036249">
    <property type="entry name" value="Thioredoxin-like_sf"/>
</dbReference>
<dbReference type="SFLD" id="SFLDS00019">
    <property type="entry name" value="Glutathione_Transferase_(cytos"/>
    <property type="match status" value="1"/>
</dbReference>
<evidence type="ECO:0008006" key="5">
    <source>
        <dbReference type="Google" id="ProtNLM"/>
    </source>
</evidence>
<dbReference type="InterPro" id="IPR040079">
    <property type="entry name" value="Glutathione_S-Trfase"/>
</dbReference>
<gene>
    <name evidence="3" type="ORF">Plec18167_003895</name>
</gene>
<dbReference type="Gene3D" id="1.20.1050.10">
    <property type="match status" value="1"/>
</dbReference>
<comment type="caution">
    <text evidence="3">The sequence shown here is derived from an EMBL/GenBank/DDBJ whole genome shotgun (WGS) entry which is preliminary data.</text>
</comment>
<organism evidence="3 4">
    <name type="scientific">Paecilomyces lecythidis</name>
    <dbReference type="NCBI Taxonomy" id="3004212"/>
    <lineage>
        <taxon>Eukaryota</taxon>
        <taxon>Fungi</taxon>
        <taxon>Dikarya</taxon>
        <taxon>Ascomycota</taxon>
        <taxon>Pezizomycotina</taxon>
        <taxon>Eurotiomycetes</taxon>
        <taxon>Eurotiomycetidae</taxon>
        <taxon>Eurotiales</taxon>
        <taxon>Thermoascaceae</taxon>
        <taxon>Paecilomyces</taxon>
    </lineage>
</organism>
<dbReference type="PANTHER" id="PTHR43968">
    <property type="match status" value="1"/>
</dbReference>
<feature type="domain" description="GST N-terminal" evidence="1">
    <location>
        <begin position="1"/>
        <end position="89"/>
    </location>
</feature>
<name>A0ABR3XTW1_9EURO</name>
<dbReference type="SUPFAM" id="SSF47616">
    <property type="entry name" value="GST C-terminal domain-like"/>
    <property type="match status" value="1"/>
</dbReference>
<dbReference type="CDD" id="cd00570">
    <property type="entry name" value="GST_N_family"/>
    <property type="match status" value="1"/>
</dbReference>
<sequence>MDQRSWIVLEEKGIPYTYRETNPYLKEPEFIGMLKTTLHNRSQFPAMVTKKIIAISPNGLVPAIQHHGKPLHDSIVVSEYLEEAFPLSNSNKDALLPSSDPYLRGIVRIWIDYINKKVVPSFFRLLQARSTEGSERTVALTEFKSALREISSHRKGPYFFGSDFSLVDAVIAPWAVRDFIVHEYRGFNREDVPEWNDWARELESRPSVVKTSSDREKYVEFNGTFLRNEDHSLAGRAARRGQEIP</sequence>
<protein>
    <recommendedName>
        <fullName evidence="5">Glutathione S-transferase</fullName>
    </recommendedName>
</protein>
<accession>A0ABR3XTW1</accession>